<sequence length="327" mass="33539">MRLAWTSVGSLALLAACPTKDTGTPATDTAVTDTTDTTATAATDSPGPPSSTVHTLTTEVMPTGATSVVTTDTGGTTSEGTATTATATDADATSADTTAAATDTSPDTDTDTESEPAMCPEADPAVDATFAVTLFDWPGTWTEAHFIDVLCIVDAVTLEGGMVVTSLTCDHEGVPRPATVSIVAAPEGDVTWAAGDSVQLDSMALDDDVSLPTRAVTMRTPDKQQLLLVAVDGAEEADEPTRFEPLLYTIAEFCDLPPWGDLNGVVATVMLESPMGASLSLNSGTRGSFAADTGQVYAFDLVEAVVGACCHGNDILQLLVRRVAIDG</sequence>
<dbReference type="Proteomes" id="UP001217838">
    <property type="component" value="Unassembled WGS sequence"/>
</dbReference>
<evidence type="ECO:0008006" key="4">
    <source>
        <dbReference type="Google" id="ProtNLM"/>
    </source>
</evidence>
<dbReference type="PROSITE" id="PS51257">
    <property type="entry name" value="PROKAR_LIPOPROTEIN"/>
    <property type="match status" value="1"/>
</dbReference>
<feature type="region of interest" description="Disordered" evidence="1">
    <location>
        <begin position="18"/>
        <end position="121"/>
    </location>
</feature>
<dbReference type="EMBL" id="JAQNDN010000018">
    <property type="protein sequence ID" value="MDC0671759.1"/>
    <property type="molecule type" value="Genomic_DNA"/>
</dbReference>
<accession>A0ABT5BE28</accession>
<feature type="compositionally biased region" description="Low complexity" evidence="1">
    <location>
        <begin position="21"/>
        <end position="45"/>
    </location>
</feature>
<reference evidence="2 3" key="1">
    <citation type="submission" date="2022-11" db="EMBL/GenBank/DDBJ databases">
        <title>Minimal conservation of predation-associated metabolite biosynthetic gene clusters underscores biosynthetic potential of Myxococcota including descriptions for ten novel species: Archangium lansinium sp. nov., Myxococcus landrumus sp. nov., Nannocystis bai.</title>
        <authorList>
            <person name="Ahearne A."/>
            <person name="Stevens C."/>
            <person name="Dowd S."/>
        </authorList>
    </citation>
    <scope>NUCLEOTIDE SEQUENCE [LARGE SCALE GENOMIC DNA]</scope>
    <source>
        <strain evidence="2 3">NCELM</strain>
    </source>
</reference>
<protein>
    <recommendedName>
        <fullName evidence="4">Lipoprotein</fullName>
    </recommendedName>
</protein>
<proteinExistence type="predicted"/>
<gene>
    <name evidence="2" type="ORF">POL58_28695</name>
</gene>
<evidence type="ECO:0000256" key="1">
    <source>
        <dbReference type="SAM" id="MobiDB-lite"/>
    </source>
</evidence>
<evidence type="ECO:0000313" key="2">
    <source>
        <dbReference type="EMBL" id="MDC0671759.1"/>
    </source>
</evidence>
<evidence type="ECO:0000313" key="3">
    <source>
        <dbReference type="Proteomes" id="UP001217838"/>
    </source>
</evidence>
<dbReference type="RefSeq" id="WP_272002465.1">
    <property type="nucleotide sequence ID" value="NZ_JAQNDN010000018.1"/>
</dbReference>
<name>A0ABT5BE28_9BACT</name>
<feature type="compositionally biased region" description="Low complexity" evidence="1">
    <location>
        <begin position="62"/>
        <end position="105"/>
    </location>
</feature>
<organism evidence="2 3">
    <name type="scientific">Nannocystis radixulma</name>
    <dbReference type="NCBI Taxonomy" id="2995305"/>
    <lineage>
        <taxon>Bacteria</taxon>
        <taxon>Pseudomonadati</taxon>
        <taxon>Myxococcota</taxon>
        <taxon>Polyangia</taxon>
        <taxon>Nannocystales</taxon>
        <taxon>Nannocystaceae</taxon>
        <taxon>Nannocystis</taxon>
    </lineage>
</organism>
<comment type="caution">
    <text evidence="2">The sequence shown here is derived from an EMBL/GenBank/DDBJ whole genome shotgun (WGS) entry which is preliminary data.</text>
</comment>
<keyword evidence="3" id="KW-1185">Reference proteome</keyword>